<feature type="compositionally biased region" description="Low complexity" evidence="2">
    <location>
        <begin position="1"/>
        <end position="20"/>
    </location>
</feature>
<feature type="region of interest" description="Disordered" evidence="2">
    <location>
        <begin position="740"/>
        <end position="807"/>
    </location>
</feature>
<proteinExistence type="predicted"/>
<dbReference type="STRING" id="71717.A0A4Y7SGW8"/>
<protein>
    <submittedName>
        <fullName evidence="3">Uncharacterized protein</fullName>
    </submittedName>
</protein>
<dbReference type="Proteomes" id="UP000298030">
    <property type="component" value="Unassembled WGS sequence"/>
</dbReference>
<feature type="compositionally biased region" description="Polar residues" evidence="2">
    <location>
        <begin position="429"/>
        <end position="439"/>
    </location>
</feature>
<feature type="region of interest" description="Disordered" evidence="2">
    <location>
        <begin position="674"/>
        <end position="725"/>
    </location>
</feature>
<evidence type="ECO:0000313" key="4">
    <source>
        <dbReference type="Proteomes" id="UP000298030"/>
    </source>
</evidence>
<sequence>MSRQTASSHTPSASTSTSTPQAKRNIFGIPGTNRRHSLGISPSMPNGNPSLAVASSPGPPTTPAGSGIPSFRALRSLLPFGGNKNAPQQQAFTAPSTPAVSKSSFSFATVRRSMAKDRERKMSLGDETFKPQVISIGRSKSDSQTGEDGNIRRSVSLSRLDDQPSPLDHRSSDAAPTLRTPSPGIPLSQELSTIIEADSSGVSRHNIQIPISRTASSSPPESRTPSPTILNPAFLHPVAKRPSNSSSTTARSSDFDADTSMLEISPTEVEREVLDAMRAANDSFTSEEPSILPTPDPALVALLSPNTMAAKSRERHQPPSLLPRFRQATPRHSPPGGLSPSRSPPSPRSPGSPMASTSTPARRAPTANSSHLFTPAATSSLAQSTGSRLFNPSKSTNTGIGKGRPSVFKNMLSGSSSSREGNSTLSSSINSMPSPTPKISLSMPPSPSKALGLHRGSLDSRRSPIRGSFAETPRRPSLDSSRPRLEGTRRTSFEVRRGTPASIKPKVPNLLVPRRSTSPDRPSPLATDATPSPSVPESRSGSSSPYRPSFDLSSRPSLDISRPGSAARIRDRASQTSSLRGHSDRPRTTDRLSPVPHSGRSSTGSSSKGRTRLFGHMSSSTNASAYDLSTTTLTSLTSQATSRQSDIGGEPLPKPDWMNARGASRVLRGVGLLKDRDSERESNDGTEKFSLRSRRDRSGSLSQDLRGHNGVLAPSPLSNGGTQPTERALGRFASMRGAASDYNPSHNGRALSRMARGSGSFSAHGGGSGNGLMESPTFTASSSSRDRETPRSAVSTAATSVSGRDRDEIRDLKDKHVIEMEALLNALSDSQRTVRMLREENTDLRDRLDKLGNLEAENDELGHMCSDLQRDLTQMKRHNEILREQLDLQRSADLGRRTNERLSPQWKSLSLRTPVPRQAVFARSARYDHQFRPEEDGDIRDVPTPARSAPPVFEREDSDDRHDDALTLEDLDPSSTPHVSSSTHIRRGSDTSSVFPMPPPNMSMIMQEGDPGHSFFNQFQSGVLSNFNFPAHSQAEGAATPMNRAKASEHGFNDHNDYNHTFNTSVSSALSINRTMTGSPTESLNLDPQHDRHLRDLEQVDLGVKLDEMRKQTLGRLVPDPDAW</sequence>
<name>A0A4Y7SGW8_COPMI</name>
<comment type="caution">
    <text evidence="3">The sequence shown here is derived from an EMBL/GenBank/DDBJ whole genome shotgun (WGS) entry which is preliminary data.</text>
</comment>
<feature type="compositionally biased region" description="Basic and acidic residues" evidence="2">
    <location>
        <begin position="925"/>
        <end position="934"/>
    </location>
</feature>
<feature type="region of interest" description="Disordered" evidence="2">
    <location>
        <begin position="1"/>
        <end position="104"/>
    </location>
</feature>
<keyword evidence="4" id="KW-1185">Reference proteome</keyword>
<accession>A0A4Y7SGW8</accession>
<feature type="compositionally biased region" description="Polar residues" evidence="2">
    <location>
        <begin position="142"/>
        <end position="157"/>
    </location>
</feature>
<feature type="compositionally biased region" description="Polar residues" evidence="2">
    <location>
        <begin position="716"/>
        <end position="725"/>
    </location>
</feature>
<feature type="compositionally biased region" description="Basic and acidic residues" evidence="2">
    <location>
        <begin position="116"/>
        <end position="129"/>
    </location>
</feature>
<feature type="compositionally biased region" description="Low complexity" evidence="2">
    <location>
        <begin position="792"/>
        <end position="802"/>
    </location>
</feature>
<feature type="compositionally biased region" description="Low complexity" evidence="2">
    <location>
        <begin position="531"/>
        <end position="549"/>
    </location>
</feature>
<feature type="compositionally biased region" description="Low complexity" evidence="2">
    <location>
        <begin position="243"/>
        <end position="252"/>
    </location>
</feature>
<feature type="compositionally biased region" description="Low complexity" evidence="2">
    <location>
        <begin position="413"/>
        <end position="428"/>
    </location>
</feature>
<evidence type="ECO:0000313" key="3">
    <source>
        <dbReference type="EMBL" id="TEB20961.1"/>
    </source>
</evidence>
<dbReference type="EMBL" id="QPFP01000127">
    <property type="protein sequence ID" value="TEB20961.1"/>
    <property type="molecule type" value="Genomic_DNA"/>
</dbReference>
<feature type="compositionally biased region" description="Basic and acidic residues" evidence="2">
    <location>
        <begin position="674"/>
        <end position="690"/>
    </location>
</feature>
<feature type="compositionally biased region" description="Basic and acidic residues" evidence="2">
    <location>
        <begin position="581"/>
        <end position="590"/>
    </location>
</feature>
<feature type="compositionally biased region" description="Low complexity" evidence="2">
    <location>
        <begin position="513"/>
        <end position="524"/>
    </location>
</feature>
<dbReference type="AlphaFoldDB" id="A0A4Y7SGW8"/>
<feature type="compositionally biased region" description="Basic and acidic residues" evidence="2">
    <location>
        <begin position="159"/>
        <end position="172"/>
    </location>
</feature>
<organism evidence="3 4">
    <name type="scientific">Coprinellus micaceus</name>
    <name type="common">Glistening ink-cap mushroom</name>
    <name type="synonym">Coprinus micaceus</name>
    <dbReference type="NCBI Taxonomy" id="71717"/>
    <lineage>
        <taxon>Eukaryota</taxon>
        <taxon>Fungi</taxon>
        <taxon>Dikarya</taxon>
        <taxon>Basidiomycota</taxon>
        <taxon>Agaricomycotina</taxon>
        <taxon>Agaricomycetes</taxon>
        <taxon>Agaricomycetidae</taxon>
        <taxon>Agaricales</taxon>
        <taxon>Agaricineae</taxon>
        <taxon>Psathyrellaceae</taxon>
        <taxon>Coprinellus</taxon>
    </lineage>
</organism>
<dbReference type="OrthoDB" id="3216045at2759"/>
<evidence type="ECO:0000256" key="1">
    <source>
        <dbReference type="SAM" id="Coils"/>
    </source>
</evidence>
<feature type="compositionally biased region" description="Polar residues" evidence="2">
    <location>
        <begin position="200"/>
        <end position="211"/>
    </location>
</feature>
<keyword evidence="1" id="KW-0175">Coiled coil</keyword>
<evidence type="ECO:0000256" key="2">
    <source>
        <dbReference type="SAM" id="MobiDB-lite"/>
    </source>
</evidence>
<feature type="coiled-coil region" evidence="1">
    <location>
        <begin position="820"/>
        <end position="885"/>
    </location>
</feature>
<feature type="compositionally biased region" description="Low complexity" evidence="2">
    <location>
        <begin position="212"/>
        <end position="228"/>
    </location>
</feature>
<feature type="compositionally biased region" description="Low complexity" evidence="2">
    <location>
        <begin position="330"/>
        <end position="341"/>
    </location>
</feature>
<feature type="region of interest" description="Disordered" evidence="2">
    <location>
        <begin position="636"/>
        <end position="660"/>
    </location>
</feature>
<feature type="region of interest" description="Disordered" evidence="2">
    <location>
        <begin position="116"/>
        <end position="615"/>
    </location>
</feature>
<feature type="compositionally biased region" description="Low complexity" evidence="2">
    <location>
        <begin position="973"/>
        <end position="983"/>
    </location>
</feature>
<feature type="compositionally biased region" description="Polar residues" evidence="2">
    <location>
        <begin position="85"/>
        <end position="104"/>
    </location>
</feature>
<feature type="compositionally biased region" description="Low complexity" evidence="2">
    <location>
        <begin position="598"/>
        <end position="608"/>
    </location>
</feature>
<gene>
    <name evidence="3" type="ORF">FA13DRAFT_1742501</name>
</gene>
<reference evidence="3 4" key="1">
    <citation type="journal article" date="2019" name="Nat. Ecol. Evol.">
        <title>Megaphylogeny resolves global patterns of mushroom evolution.</title>
        <authorList>
            <person name="Varga T."/>
            <person name="Krizsan K."/>
            <person name="Foldi C."/>
            <person name="Dima B."/>
            <person name="Sanchez-Garcia M."/>
            <person name="Sanchez-Ramirez S."/>
            <person name="Szollosi G.J."/>
            <person name="Szarkandi J.G."/>
            <person name="Papp V."/>
            <person name="Albert L."/>
            <person name="Andreopoulos W."/>
            <person name="Angelini C."/>
            <person name="Antonin V."/>
            <person name="Barry K.W."/>
            <person name="Bougher N.L."/>
            <person name="Buchanan P."/>
            <person name="Buyck B."/>
            <person name="Bense V."/>
            <person name="Catcheside P."/>
            <person name="Chovatia M."/>
            <person name="Cooper J."/>
            <person name="Damon W."/>
            <person name="Desjardin D."/>
            <person name="Finy P."/>
            <person name="Geml J."/>
            <person name="Haridas S."/>
            <person name="Hughes K."/>
            <person name="Justo A."/>
            <person name="Karasinski D."/>
            <person name="Kautmanova I."/>
            <person name="Kiss B."/>
            <person name="Kocsube S."/>
            <person name="Kotiranta H."/>
            <person name="LaButti K.M."/>
            <person name="Lechner B.E."/>
            <person name="Liimatainen K."/>
            <person name="Lipzen A."/>
            <person name="Lukacs Z."/>
            <person name="Mihaltcheva S."/>
            <person name="Morgado L.N."/>
            <person name="Niskanen T."/>
            <person name="Noordeloos M.E."/>
            <person name="Ohm R.A."/>
            <person name="Ortiz-Santana B."/>
            <person name="Ovrebo C."/>
            <person name="Racz N."/>
            <person name="Riley R."/>
            <person name="Savchenko A."/>
            <person name="Shiryaev A."/>
            <person name="Soop K."/>
            <person name="Spirin V."/>
            <person name="Szebenyi C."/>
            <person name="Tomsovsky M."/>
            <person name="Tulloss R.E."/>
            <person name="Uehling J."/>
            <person name="Grigoriev I.V."/>
            <person name="Vagvolgyi C."/>
            <person name="Papp T."/>
            <person name="Martin F.M."/>
            <person name="Miettinen O."/>
            <person name="Hibbett D.S."/>
            <person name="Nagy L.G."/>
        </authorList>
    </citation>
    <scope>NUCLEOTIDE SEQUENCE [LARGE SCALE GENOMIC DNA]</scope>
    <source>
        <strain evidence="3 4">FP101781</strain>
    </source>
</reference>
<feature type="compositionally biased region" description="Basic and acidic residues" evidence="2">
    <location>
        <begin position="953"/>
        <end position="965"/>
    </location>
</feature>
<feature type="region of interest" description="Disordered" evidence="2">
    <location>
        <begin position="924"/>
        <end position="994"/>
    </location>
</feature>
<feature type="compositionally biased region" description="Basic and acidic residues" evidence="2">
    <location>
        <begin position="472"/>
        <end position="497"/>
    </location>
</feature>
<feature type="compositionally biased region" description="Polar residues" evidence="2">
    <location>
        <begin position="354"/>
        <end position="399"/>
    </location>
</feature>